<dbReference type="PANTHER" id="PTHR15140:SF39">
    <property type="entry name" value="LATE BLIGHT RESISTANCE PROTEIN HOMOLOG R1B-14"/>
    <property type="match status" value="1"/>
</dbReference>
<feature type="domain" description="HMA" evidence="2">
    <location>
        <begin position="179"/>
        <end position="247"/>
    </location>
</feature>
<dbReference type="Pfam" id="PF00403">
    <property type="entry name" value="HMA"/>
    <property type="match status" value="1"/>
</dbReference>
<evidence type="ECO:0000313" key="3">
    <source>
        <dbReference type="EMBL" id="ABI34369.1"/>
    </source>
</evidence>
<protein>
    <submittedName>
        <fullName evidence="3">Late blight resistance protein, putative</fullName>
    </submittedName>
</protein>
<dbReference type="Gene3D" id="3.80.10.10">
    <property type="entry name" value="Ribonuclease Inhibitor"/>
    <property type="match status" value="1"/>
</dbReference>
<evidence type="ECO:0000256" key="1">
    <source>
        <dbReference type="ARBA" id="ARBA00004170"/>
    </source>
</evidence>
<proteinExistence type="predicted"/>
<dbReference type="GO" id="GO:0016020">
    <property type="term" value="C:membrane"/>
    <property type="evidence" value="ECO:0007669"/>
    <property type="project" value="UniProtKB-SubCell"/>
</dbReference>
<accession>Q0KIJ7</accession>
<organism evidence="3">
    <name type="scientific">Solanum demissum</name>
    <name type="common">Wild potato</name>
    <dbReference type="NCBI Taxonomy" id="50514"/>
    <lineage>
        <taxon>Eukaryota</taxon>
        <taxon>Viridiplantae</taxon>
        <taxon>Streptophyta</taxon>
        <taxon>Embryophyta</taxon>
        <taxon>Tracheophyta</taxon>
        <taxon>Spermatophyta</taxon>
        <taxon>Magnoliopsida</taxon>
        <taxon>eudicotyledons</taxon>
        <taxon>Gunneridae</taxon>
        <taxon>Pentapetalae</taxon>
        <taxon>asterids</taxon>
        <taxon>lamiids</taxon>
        <taxon>Solanales</taxon>
        <taxon>Solanaceae</taxon>
        <taxon>Solanoideae</taxon>
        <taxon>Solaneae</taxon>
        <taxon>Solanum</taxon>
    </lineage>
</organism>
<dbReference type="EMBL" id="AC151815">
    <property type="protein sequence ID" value="ABI34369.1"/>
    <property type="molecule type" value="Genomic_DNA"/>
</dbReference>
<name>Q0KIJ7_SOLDE</name>
<reference evidence="3" key="1">
    <citation type="submission" date="2004-10" db="EMBL/GenBank/DDBJ databases">
        <authorList>
            <person name="Buell R."/>
            <person name="Liu J."/>
            <person name="Childs K."/>
            <person name="Zaborsky J."/>
            <person name="Tallon L."/>
            <person name="Wirtz U."/>
            <person name="Wei F."/>
            <person name="Kuang H."/>
            <person name="Zhang P."/>
            <person name="Marano M."/>
            <person name="Baker B."/>
        </authorList>
    </citation>
    <scope>NUCLEOTIDE SEQUENCE</scope>
</reference>
<dbReference type="InterPro" id="IPR006121">
    <property type="entry name" value="HMA_dom"/>
</dbReference>
<comment type="subcellular location">
    <subcellularLocation>
        <location evidence="1">Membrane</location>
        <topology evidence="1">Peripheral membrane protein</topology>
    </subcellularLocation>
</comment>
<dbReference type="GO" id="GO:0009626">
    <property type="term" value="P:plant-type hypersensitive response"/>
    <property type="evidence" value="ECO:0007669"/>
    <property type="project" value="UniProtKB-KW"/>
</dbReference>
<dbReference type="GO" id="GO:0046872">
    <property type="term" value="F:metal ion binding"/>
    <property type="evidence" value="ECO:0007669"/>
    <property type="project" value="InterPro"/>
</dbReference>
<dbReference type="InterPro" id="IPR032675">
    <property type="entry name" value="LRR_dom_sf"/>
</dbReference>
<evidence type="ECO:0000259" key="2">
    <source>
        <dbReference type="PROSITE" id="PS50846"/>
    </source>
</evidence>
<dbReference type="PANTHER" id="PTHR15140">
    <property type="entry name" value="TUBULIN-SPECIFIC CHAPERONE E"/>
    <property type="match status" value="1"/>
</dbReference>
<dbReference type="Gene3D" id="3.30.70.100">
    <property type="match status" value="1"/>
</dbReference>
<gene>
    <name evidence="3" type="ORF">SDM1_52t00017</name>
</gene>
<sequence>MWQQRKRKSPSILKLYGSKAFKTIPFYISAPNLKYLILCGFYLDSQYLSETADHLKNLEVLILSFVIFGDHREWKVSNGKFPQLKILKLEYLFLMKWIVADDAFPNLEQLVLRGCLDLMVIPSCFMDILSLQYIEVENCNESIVKSAMNIQETQVEDNQNTNFKLVLIEYELFSLLSLPGGLVLHLGFSLGFLAEKGIPKAFKRLVFLPGIESISTDMKEKKLTVTRDVDADEVQLVVEKLRKCGML</sequence>
<dbReference type="CDD" id="cd00371">
    <property type="entry name" value="HMA"/>
    <property type="match status" value="1"/>
</dbReference>
<reference evidence="3" key="2">
    <citation type="submission" date="2006-08" db="EMBL/GenBank/DDBJ databases">
        <authorList>
            <person name="Childs K."/>
        </authorList>
    </citation>
    <scope>NUCLEOTIDE SEQUENCE</scope>
</reference>
<dbReference type="SUPFAM" id="SSF52047">
    <property type="entry name" value="RNI-like"/>
    <property type="match status" value="1"/>
</dbReference>
<dbReference type="AlphaFoldDB" id="Q0KIJ7"/>
<dbReference type="PROSITE" id="PS50846">
    <property type="entry name" value="HMA_2"/>
    <property type="match status" value="1"/>
</dbReference>